<evidence type="ECO:0000256" key="3">
    <source>
        <dbReference type="ARBA" id="ARBA00022795"/>
    </source>
</evidence>
<dbReference type="Proteomes" id="UP000238392">
    <property type="component" value="Unassembled WGS sequence"/>
</dbReference>
<keyword evidence="8" id="KW-0282">Flagellum</keyword>
<keyword evidence="9" id="KW-1185">Reference proteome</keyword>
<name>A0A2T0WIH7_9RHOB</name>
<dbReference type="InterPro" id="IPR025965">
    <property type="entry name" value="FlgD/Vpr_Ig-like"/>
</dbReference>
<evidence type="ECO:0000259" key="7">
    <source>
        <dbReference type="Pfam" id="PF13861"/>
    </source>
</evidence>
<comment type="similarity">
    <text evidence="1 5">Belongs to the FlgD family.</text>
</comment>
<evidence type="ECO:0000256" key="2">
    <source>
        <dbReference type="ARBA" id="ARBA00016013"/>
    </source>
</evidence>
<organism evidence="8 9">
    <name type="scientific">Donghicola tyrosinivorans</name>
    <dbReference type="NCBI Taxonomy" id="1652492"/>
    <lineage>
        <taxon>Bacteria</taxon>
        <taxon>Pseudomonadati</taxon>
        <taxon>Pseudomonadota</taxon>
        <taxon>Alphaproteobacteria</taxon>
        <taxon>Rhodobacterales</taxon>
        <taxon>Roseobacteraceae</taxon>
        <taxon>Donghicola</taxon>
    </lineage>
</organism>
<dbReference type="EMBL" id="PVTQ01000012">
    <property type="protein sequence ID" value="PRY86497.1"/>
    <property type="molecule type" value="Genomic_DNA"/>
</dbReference>
<reference evidence="8 9" key="1">
    <citation type="submission" date="2018-03" db="EMBL/GenBank/DDBJ databases">
        <title>Genomic Encyclopedia of Archaeal and Bacterial Type Strains, Phase II (KMG-II): from individual species to whole genera.</title>
        <authorList>
            <person name="Goeker M."/>
        </authorList>
    </citation>
    <scope>NUCLEOTIDE SEQUENCE [LARGE SCALE GENOMIC DNA]</scope>
    <source>
        <strain evidence="8 9">DSM 100212</strain>
    </source>
</reference>
<proteinExistence type="inferred from homology"/>
<dbReference type="InterPro" id="IPR025963">
    <property type="entry name" value="FLgD_Tudor"/>
</dbReference>
<dbReference type="Pfam" id="PF03963">
    <property type="entry name" value="FlgD"/>
    <property type="match status" value="1"/>
</dbReference>
<evidence type="ECO:0000313" key="8">
    <source>
        <dbReference type="EMBL" id="PRY86497.1"/>
    </source>
</evidence>
<evidence type="ECO:0000256" key="1">
    <source>
        <dbReference type="ARBA" id="ARBA00010577"/>
    </source>
</evidence>
<comment type="function">
    <text evidence="4 5">Required for flagellar hook formation. May act as a scaffolding protein.</text>
</comment>
<protein>
    <recommendedName>
        <fullName evidence="2 5">Basal-body rod modification protein FlgD</fullName>
    </recommendedName>
</protein>
<dbReference type="AlphaFoldDB" id="A0A2T0WIH7"/>
<feature type="domain" description="FlgD/Vpr Ig-like" evidence="6">
    <location>
        <begin position="104"/>
        <end position="159"/>
    </location>
</feature>
<dbReference type="Pfam" id="PF13861">
    <property type="entry name" value="FLgD_tudor"/>
    <property type="match status" value="1"/>
</dbReference>
<evidence type="ECO:0000313" key="9">
    <source>
        <dbReference type="Proteomes" id="UP000238392"/>
    </source>
</evidence>
<keyword evidence="3 5" id="KW-1005">Bacterial flagellum biogenesis</keyword>
<dbReference type="InterPro" id="IPR005648">
    <property type="entry name" value="FlgD"/>
</dbReference>
<dbReference type="Pfam" id="PF13860">
    <property type="entry name" value="FlgD_ig"/>
    <property type="match status" value="1"/>
</dbReference>
<comment type="caution">
    <text evidence="8">The sequence shown here is derived from an EMBL/GenBank/DDBJ whole genome shotgun (WGS) entry which is preliminary data.</text>
</comment>
<keyword evidence="8" id="KW-0966">Cell projection</keyword>
<evidence type="ECO:0000256" key="4">
    <source>
        <dbReference type="ARBA" id="ARBA00024746"/>
    </source>
</evidence>
<evidence type="ECO:0000256" key="5">
    <source>
        <dbReference type="RuleBase" id="RU362076"/>
    </source>
</evidence>
<dbReference type="RefSeq" id="WP_106266798.1">
    <property type="nucleotide sequence ID" value="NZ_PVTQ01000012.1"/>
</dbReference>
<gene>
    <name evidence="8" type="ORF">CLV74_112136</name>
</gene>
<dbReference type="Gene3D" id="2.60.40.4070">
    <property type="match status" value="1"/>
</dbReference>
<accession>A0A2T0WIH7</accession>
<keyword evidence="8" id="KW-0969">Cilium</keyword>
<dbReference type="OrthoDB" id="9785233at2"/>
<dbReference type="Gene3D" id="2.30.30.910">
    <property type="match status" value="1"/>
</dbReference>
<sequence>MAVTAASLAGVRSYVDTSDTANTIQNKKDLGQGDFLELMSAQLKNQDPFAPMENGEFIAQMAQFSTVNGLEEIKTALTGLTEEMNSFRISNASSLVGKQVLVTGNTARANSEGEIHGMVTLSERADRVKITYKDDITGETLHTQTLGMQNVGDVAFEWTDVPDKITDTNRKVRISVEVTNNNESQTLGAKVYARVQGVTLPTDGGDVTLKIEDYDDQQFMEVSALR</sequence>
<evidence type="ECO:0000259" key="6">
    <source>
        <dbReference type="Pfam" id="PF13860"/>
    </source>
</evidence>
<dbReference type="GO" id="GO:0044781">
    <property type="term" value="P:bacterial-type flagellum organization"/>
    <property type="evidence" value="ECO:0007669"/>
    <property type="project" value="UniProtKB-UniRule"/>
</dbReference>
<feature type="domain" description="FlgD Tudor-like" evidence="7">
    <location>
        <begin position="91"/>
        <end position="212"/>
    </location>
</feature>